<keyword evidence="4" id="KW-1185">Reference proteome</keyword>
<gene>
    <name evidence="3" type="ORF">EV210_11213</name>
</gene>
<evidence type="ECO:0000313" key="3">
    <source>
        <dbReference type="EMBL" id="TCL35355.1"/>
    </source>
</evidence>
<name>A0A4R1PWK8_9FIRM</name>
<dbReference type="RefSeq" id="WP_132082461.1">
    <property type="nucleotide sequence ID" value="NZ_SLUI01000012.1"/>
</dbReference>
<reference evidence="3 4" key="1">
    <citation type="submission" date="2019-03" db="EMBL/GenBank/DDBJ databases">
        <title>Genomic Encyclopedia of Type Strains, Phase IV (KMG-IV): sequencing the most valuable type-strain genomes for metagenomic binning, comparative biology and taxonomic classification.</title>
        <authorList>
            <person name="Goeker M."/>
        </authorList>
    </citation>
    <scope>NUCLEOTIDE SEQUENCE [LARGE SCALE GENOMIC DNA]</scope>
    <source>
        <strain evidence="3 4">DSM 15969</strain>
    </source>
</reference>
<feature type="signal peptide" evidence="1">
    <location>
        <begin position="1"/>
        <end position="23"/>
    </location>
</feature>
<evidence type="ECO:0000256" key="1">
    <source>
        <dbReference type="SAM" id="SignalP"/>
    </source>
</evidence>
<comment type="caution">
    <text evidence="3">The sequence shown here is derived from an EMBL/GenBank/DDBJ whole genome shotgun (WGS) entry which is preliminary data.</text>
</comment>
<sequence length="476" mass="51078">MKKGIARGLLAVAFTVVAGASYAANGSFTDVPSTHWAYDAVARLAQAGLIDGYSDRTFRGDKSLNRYEFAVVVERAISKYERATEANKELIDKLSVEFVSELNRMGARVDRLEAKTSVMESKLNITVGGDTRMRFIADNPAAGSGIRKLHGGEAFDFRQRIKFSGTINEDVSWLTRVSTSYGNKWGSTDNAAGSSVYVDVMTVSAKNIIGIDSIRAGRSALDFFGNGLMGKPMAVDGILLNKKIGTVGFRGWTGEIKPYTGNGDANQLTTGELSYNVSNNLTMKAGYYWADIPGSIATMNVSSGSFSGSKGWSTAAVYKFSNYTFLADYVSTTLDNTTGKLSSNPKGWSVQVSNGKGPGAKAAYYSAAPLVIPAKVGSDAWSVSYRSVDAGALPSGAGGFDTTAVANYDVPPTSINVFTKATDNVDVLFLAYQKVVAKNVVASLEYQDFKLKNKGLTNLSSDALDKTYMAKFEFFY</sequence>
<dbReference type="AlphaFoldDB" id="A0A4R1PWK8"/>
<feature type="domain" description="SLH" evidence="2">
    <location>
        <begin position="24"/>
        <end position="87"/>
    </location>
</feature>
<dbReference type="Proteomes" id="UP000295063">
    <property type="component" value="Unassembled WGS sequence"/>
</dbReference>
<protein>
    <submittedName>
        <fullName evidence="3">S-layer family protein</fullName>
    </submittedName>
</protein>
<feature type="chain" id="PRO_5020631776" evidence="1">
    <location>
        <begin position="24"/>
        <end position="476"/>
    </location>
</feature>
<dbReference type="InterPro" id="IPR051465">
    <property type="entry name" value="Cell_Envelope_Struct_Comp"/>
</dbReference>
<proteinExistence type="predicted"/>
<dbReference type="InterPro" id="IPR001119">
    <property type="entry name" value="SLH_dom"/>
</dbReference>
<accession>A0A4R1PWK8</accession>
<organism evidence="3 4">
    <name type="scientific">Anaerospora hongkongensis</name>
    <dbReference type="NCBI Taxonomy" id="244830"/>
    <lineage>
        <taxon>Bacteria</taxon>
        <taxon>Bacillati</taxon>
        <taxon>Bacillota</taxon>
        <taxon>Negativicutes</taxon>
        <taxon>Selenomonadales</taxon>
        <taxon>Sporomusaceae</taxon>
        <taxon>Anaerospora</taxon>
    </lineage>
</organism>
<dbReference type="OrthoDB" id="1672837at2"/>
<keyword evidence="1" id="KW-0732">Signal</keyword>
<dbReference type="PANTHER" id="PTHR43308:SF1">
    <property type="entry name" value="OUTER MEMBRANE PROTEIN ALPHA"/>
    <property type="match status" value="1"/>
</dbReference>
<evidence type="ECO:0000313" key="4">
    <source>
        <dbReference type="Proteomes" id="UP000295063"/>
    </source>
</evidence>
<dbReference type="SUPFAM" id="SSF56935">
    <property type="entry name" value="Porins"/>
    <property type="match status" value="1"/>
</dbReference>
<dbReference type="EMBL" id="SLUI01000012">
    <property type="protein sequence ID" value="TCL35355.1"/>
    <property type="molecule type" value="Genomic_DNA"/>
</dbReference>
<dbReference type="Pfam" id="PF00395">
    <property type="entry name" value="SLH"/>
    <property type="match status" value="1"/>
</dbReference>
<dbReference type="PROSITE" id="PS51272">
    <property type="entry name" value="SLH"/>
    <property type="match status" value="1"/>
</dbReference>
<dbReference type="PANTHER" id="PTHR43308">
    <property type="entry name" value="OUTER MEMBRANE PROTEIN ALPHA-RELATED"/>
    <property type="match status" value="1"/>
</dbReference>
<evidence type="ECO:0000259" key="2">
    <source>
        <dbReference type="PROSITE" id="PS51272"/>
    </source>
</evidence>